<evidence type="ECO:0000313" key="2">
    <source>
        <dbReference type="EMBL" id="KAK7352389.1"/>
    </source>
</evidence>
<accession>A0AAN9MGG3</accession>
<name>A0AAN9MGG3_PHACN</name>
<dbReference type="InterPro" id="IPR039793">
    <property type="entry name" value="UROS/Hem4"/>
</dbReference>
<comment type="pathway">
    <text evidence="1">Porphyrin-containing compound metabolism; protoporphyrin-IX biosynthesis; coproporphyrinogen-III from 5-aminolevulinate: step 3/4.</text>
</comment>
<dbReference type="GO" id="GO:0004852">
    <property type="term" value="F:uroporphyrinogen-III synthase activity"/>
    <property type="evidence" value="ECO:0007669"/>
    <property type="project" value="UniProtKB-UniRule"/>
</dbReference>
<keyword evidence="1" id="KW-0627">Porphyrin biosynthesis</keyword>
<dbReference type="EC" id="4.2.1.75" evidence="1"/>
<organism evidence="2 3">
    <name type="scientific">Phaseolus coccineus</name>
    <name type="common">Scarlet runner bean</name>
    <name type="synonym">Phaseolus multiflorus</name>
    <dbReference type="NCBI Taxonomy" id="3886"/>
    <lineage>
        <taxon>Eukaryota</taxon>
        <taxon>Viridiplantae</taxon>
        <taxon>Streptophyta</taxon>
        <taxon>Embryophyta</taxon>
        <taxon>Tracheophyta</taxon>
        <taxon>Spermatophyta</taxon>
        <taxon>Magnoliopsida</taxon>
        <taxon>eudicotyledons</taxon>
        <taxon>Gunneridae</taxon>
        <taxon>Pentapetalae</taxon>
        <taxon>rosids</taxon>
        <taxon>fabids</taxon>
        <taxon>Fabales</taxon>
        <taxon>Fabaceae</taxon>
        <taxon>Papilionoideae</taxon>
        <taxon>50 kb inversion clade</taxon>
        <taxon>NPAAA clade</taxon>
        <taxon>indigoferoid/millettioid clade</taxon>
        <taxon>Phaseoleae</taxon>
        <taxon>Phaseolus</taxon>
    </lineage>
</organism>
<protein>
    <recommendedName>
        <fullName evidence="1">Uroporphyrinogen-III synthase</fullName>
        <ecNumber evidence="1">4.2.1.75</ecNumber>
    </recommendedName>
</protein>
<proteinExistence type="inferred from homology"/>
<comment type="caution">
    <text evidence="2">The sequence shown here is derived from an EMBL/GenBank/DDBJ whole genome shotgun (WGS) entry which is preliminary data.</text>
</comment>
<dbReference type="PANTHER" id="PTHR38042">
    <property type="entry name" value="UROPORPHYRINOGEN-III SYNTHASE, CHLOROPLASTIC"/>
    <property type="match status" value="1"/>
</dbReference>
<sequence length="72" mass="7938">MHADNAFDWVLITSPEATSVFLEAWRSGNWACLEDGLSKRGFEVPVEQIDHMVLKLALAAPVVTIDSPSVVR</sequence>
<gene>
    <name evidence="2" type="ORF">VNO80_17809</name>
</gene>
<dbReference type="GO" id="GO:0006780">
    <property type="term" value="P:uroporphyrinogen III biosynthetic process"/>
    <property type="evidence" value="ECO:0007669"/>
    <property type="project" value="UniProtKB-UniRule"/>
</dbReference>
<comment type="similarity">
    <text evidence="1">Belongs to the uroporphyrinogen-III synthase family.</text>
</comment>
<dbReference type="Proteomes" id="UP001374584">
    <property type="component" value="Unassembled WGS sequence"/>
</dbReference>
<comment type="catalytic activity">
    <reaction evidence="1">
        <text>hydroxymethylbilane = uroporphyrinogen III + H2O</text>
        <dbReference type="Rhea" id="RHEA:18965"/>
        <dbReference type="ChEBI" id="CHEBI:15377"/>
        <dbReference type="ChEBI" id="CHEBI:57308"/>
        <dbReference type="ChEBI" id="CHEBI:57845"/>
        <dbReference type="EC" id="4.2.1.75"/>
    </reaction>
</comment>
<dbReference type="AlphaFoldDB" id="A0AAN9MGG3"/>
<evidence type="ECO:0000256" key="1">
    <source>
        <dbReference type="RuleBase" id="RU366031"/>
    </source>
</evidence>
<dbReference type="GO" id="GO:0006782">
    <property type="term" value="P:protoporphyrinogen IX biosynthetic process"/>
    <property type="evidence" value="ECO:0007669"/>
    <property type="project" value="UniProtKB-UniRule"/>
</dbReference>
<reference evidence="2 3" key="1">
    <citation type="submission" date="2024-01" db="EMBL/GenBank/DDBJ databases">
        <title>The genomes of 5 underutilized Papilionoideae crops provide insights into root nodulation and disease resistanc.</title>
        <authorList>
            <person name="Jiang F."/>
        </authorList>
    </citation>
    <scope>NUCLEOTIDE SEQUENCE [LARGE SCALE GENOMIC DNA]</scope>
    <source>
        <strain evidence="2">JINMINGXINNONG_FW02</strain>
        <tissue evidence="2">Leaves</tissue>
    </source>
</reference>
<evidence type="ECO:0000313" key="3">
    <source>
        <dbReference type="Proteomes" id="UP001374584"/>
    </source>
</evidence>
<dbReference type="GO" id="GO:0009507">
    <property type="term" value="C:chloroplast"/>
    <property type="evidence" value="ECO:0007669"/>
    <property type="project" value="TreeGrafter"/>
</dbReference>
<dbReference type="EMBL" id="JAYMYR010000007">
    <property type="protein sequence ID" value="KAK7352389.1"/>
    <property type="molecule type" value="Genomic_DNA"/>
</dbReference>
<comment type="function">
    <text evidence="1">Catalyzes cyclization of the linear tetrapyrrole, hydroxymethylbilane, to the macrocyclic uroporphyrinogen III.</text>
</comment>
<keyword evidence="1" id="KW-0456">Lyase</keyword>
<keyword evidence="3" id="KW-1185">Reference proteome</keyword>
<dbReference type="PANTHER" id="PTHR38042:SF1">
    <property type="entry name" value="UROPORPHYRINOGEN-III SYNTHASE, CHLOROPLASTIC"/>
    <property type="match status" value="1"/>
</dbReference>